<feature type="compositionally biased region" description="Basic residues" evidence="1">
    <location>
        <begin position="389"/>
        <end position="398"/>
    </location>
</feature>
<feature type="compositionally biased region" description="Polar residues" evidence="1">
    <location>
        <begin position="448"/>
        <end position="469"/>
    </location>
</feature>
<dbReference type="Proteomes" id="UP000593567">
    <property type="component" value="Unassembled WGS sequence"/>
</dbReference>
<gene>
    <name evidence="3" type="ORF">EB796_008766</name>
</gene>
<feature type="region of interest" description="Disordered" evidence="1">
    <location>
        <begin position="502"/>
        <end position="591"/>
    </location>
</feature>
<feature type="compositionally biased region" description="Polar residues" evidence="1">
    <location>
        <begin position="503"/>
        <end position="535"/>
    </location>
</feature>
<accession>A0A7J7K2V9</accession>
<feature type="compositionally biased region" description="Polar residues" evidence="1">
    <location>
        <begin position="399"/>
        <end position="418"/>
    </location>
</feature>
<feature type="compositionally biased region" description="Polar residues" evidence="1">
    <location>
        <begin position="343"/>
        <end position="352"/>
    </location>
</feature>
<dbReference type="Pfam" id="PF00595">
    <property type="entry name" value="PDZ"/>
    <property type="match status" value="1"/>
</dbReference>
<feature type="region of interest" description="Disordered" evidence="1">
    <location>
        <begin position="328"/>
        <end position="358"/>
    </location>
</feature>
<evidence type="ECO:0000256" key="1">
    <source>
        <dbReference type="SAM" id="MobiDB-lite"/>
    </source>
</evidence>
<feature type="compositionally biased region" description="Basic and acidic residues" evidence="1">
    <location>
        <begin position="812"/>
        <end position="824"/>
    </location>
</feature>
<dbReference type="EMBL" id="VXIV02001465">
    <property type="protein sequence ID" value="KAF6032970.1"/>
    <property type="molecule type" value="Genomic_DNA"/>
</dbReference>
<evidence type="ECO:0000313" key="3">
    <source>
        <dbReference type="EMBL" id="KAF6032970.1"/>
    </source>
</evidence>
<reference evidence="3" key="1">
    <citation type="submission" date="2020-06" db="EMBL/GenBank/DDBJ databases">
        <title>Draft genome of Bugula neritina, a colonial animal packing powerful symbionts and potential medicines.</title>
        <authorList>
            <person name="Rayko M."/>
        </authorList>
    </citation>
    <scope>NUCLEOTIDE SEQUENCE [LARGE SCALE GENOMIC DNA]</scope>
    <source>
        <strain evidence="3">Kwan_BN1</strain>
    </source>
</reference>
<organism evidence="3 4">
    <name type="scientific">Bugula neritina</name>
    <name type="common">Brown bryozoan</name>
    <name type="synonym">Sertularia neritina</name>
    <dbReference type="NCBI Taxonomy" id="10212"/>
    <lineage>
        <taxon>Eukaryota</taxon>
        <taxon>Metazoa</taxon>
        <taxon>Spiralia</taxon>
        <taxon>Lophotrochozoa</taxon>
        <taxon>Bryozoa</taxon>
        <taxon>Gymnolaemata</taxon>
        <taxon>Cheilostomatida</taxon>
        <taxon>Flustrina</taxon>
        <taxon>Buguloidea</taxon>
        <taxon>Bugulidae</taxon>
        <taxon>Bugula</taxon>
    </lineage>
</organism>
<feature type="region of interest" description="Disordered" evidence="1">
    <location>
        <begin position="171"/>
        <end position="222"/>
    </location>
</feature>
<feature type="compositionally biased region" description="Polar residues" evidence="1">
    <location>
        <begin position="630"/>
        <end position="642"/>
    </location>
</feature>
<dbReference type="SMART" id="SM00228">
    <property type="entry name" value="PDZ"/>
    <property type="match status" value="1"/>
</dbReference>
<dbReference type="AlphaFoldDB" id="A0A7J7K2V9"/>
<dbReference type="OrthoDB" id="6281275at2759"/>
<keyword evidence="4" id="KW-1185">Reference proteome</keyword>
<feature type="compositionally biased region" description="Low complexity" evidence="1">
    <location>
        <begin position="683"/>
        <end position="697"/>
    </location>
</feature>
<dbReference type="InterPro" id="IPR036034">
    <property type="entry name" value="PDZ_sf"/>
</dbReference>
<evidence type="ECO:0000259" key="2">
    <source>
        <dbReference type="PROSITE" id="PS50106"/>
    </source>
</evidence>
<feature type="domain" description="PDZ" evidence="2">
    <location>
        <begin position="12"/>
        <end position="99"/>
    </location>
</feature>
<comment type="caution">
    <text evidence="3">The sequence shown here is derived from an EMBL/GenBank/DDBJ whole genome shotgun (WGS) entry which is preliminary data.</text>
</comment>
<sequence>MEEYRQGFALRHINIVRTAVGFGFVIRLIVEKAPPSQAHLGNMKTYFVGDIIANTSADNADMCTGDRIVSINGIPVTNLKNDAVLAIVKASTNLDLLLIPCGTETLGMSAQCRQLQLRKSKSKLYEKKLGYFSQQRLHSILEHGELVLQKRSIASRSMVFCQTTATNHSNKMDAPAMLISNDNSDDKKTPTNGTDSIEFDSSRKAVRSHSCGNIQKELSLPPTSLRLEDGAVEHTSASPTLTPPLASADTSLHHTSPKLNNQFPKKLQTPSSSALAGSKLVDGAFSSNTLQRVIAGDLAEPRAPVATAEADSPDLELVDLVETFSTHSSDSFDEAKKPKLQHLQPSTNSDSTGCEVEGNVKNNSQVKFLPAYKDISVQKMMEDQSPRAVWHHSSRTVHRSQSTRTRSPHTPSPYYYNNSGTNSRLMAGGSNTMSSSNVHVPHGRIYTPSPQQFRPFNTLSRSRPSNGSIRVNDGTHPRMPMRAMQPQTYHGVPVHLQAHAQRHTSPTNYDNNYGTVRRNLLNSQSPSQPMNYNHKAQSHGDMRGHRSRLYSDNSSPSHQQVDRHPQVSASIRNSNSEPDIEQAQPKQRQMGRAYRNRMHNTGNYAIPSGTYVASSSMTNIPQFAQLMPPTLTSPSRSDSFGTVQRPHALSLSPDLPTDRHKHNSQNSAYSSQFSSYEDVFNDSSLTRTRGSTTPTSPVGRQPSYLTAMNSPLKHRGFLSPREKNGDLNYADRQVVFRNKHGDLSENENQKKILRRTSYLMATSKPEFNMEDGTRTAQKSRKLKRFFGEGSPAIKEAQEKAMYGQPESFTLPDHLDVPENRHLSC</sequence>
<dbReference type="SUPFAM" id="SSF50156">
    <property type="entry name" value="PDZ domain-like"/>
    <property type="match status" value="1"/>
</dbReference>
<feature type="compositionally biased region" description="Polar residues" evidence="1">
    <location>
        <begin position="248"/>
        <end position="270"/>
    </location>
</feature>
<name>A0A7J7K2V9_BUGNE</name>
<dbReference type="Gene3D" id="2.30.42.10">
    <property type="match status" value="1"/>
</dbReference>
<protein>
    <recommendedName>
        <fullName evidence="2">PDZ domain-containing protein</fullName>
    </recommendedName>
</protein>
<feature type="compositionally biased region" description="Low complexity" evidence="1">
    <location>
        <begin position="664"/>
        <end position="676"/>
    </location>
</feature>
<feature type="compositionally biased region" description="Polar residues" evidence="1">
    <location>
        <begin position="567"/>
        <end position="577"/>
    </location>
</feature>
<dbReference type="InterPro" id="IPR001478">
    <property type="entry name" value="PDZ"/>
</dbReference>
<evidence type="ECO:0000313" key="4">
    <source>
        <dbReference type="Proteomes" id="UP000593567"/>
    </source>
</evidence>
<proteinExistence type="predicted"/>
<feature type="region of interest" description="Disordered" evidence="1">
    <location>
        <begin position="386"/>
        <end position="418"/>
    </location>
</feature>
<dbReference type="PROSITE" id="PS50106">
    <property type="entry name" value="PDZ"/>
    <property type="match status" value="1"/>
</dbReference>
<feature type="region of interest" description="Disordered" evidence="1">
    <location>
        <begin position="626"/>
        <end position="704"/>
    </location>
</feature>
<feature type="region of interest" description="Disordered" evidence="1">
    <location>
        <begin position="445"/>
        <end position="478"/>
    </location>
</feature>
<feature type="region of interest" description="Disordered" evidence="1">
    <location>
        <begin position="234"/>
        <end position="270"/>
    </location>
</feature>
<feature type="compositionally biased region" description="Polar residues" evidence="1">
    <location>
        <begin position="550"/>
        <end position="559"/>
    </location>
</feature>
<feature type="region of interest" description="Disordered" evidence="1">
    <location>
        <begin position="803"/>
        <end position="824"/>
    </location>
</feature>